<reference evidence="9 10" key="1">
    <citation type="submission" date="2018-08" db="EMBL/GenBank/DDBJ databases">
        <title>A genome reference for cultivated species of the human gut microbiota.</title>
        <authorList>
            <person name="Zou Y."/>
            <person name="Xue W."/>
            <person name="Luo G."/>
        </authorList>
    </citation>
    <scope>NUCLEOTIDE SEQUENCE [LARGE SCALE GENOMIC DNA]</scope>
    <source>
        <strain evidence="9 10">AF37-2AT</strain>
    </source>
</reference>
<dbReference type="Proteomes" id="UP000261080">
    <property type="component" value="Unassembled WGS sequence"/>
</dbReference>
<organism evidence="9 10">
    <name type="scientific">Sellimonas intestinalis</name>
    <dbReference type="NCBI Taxonomy" id="1653434"/>
    <lineage>
        <taxon>Bacteria</taxon>
        <taxon>Bacillati</taxon>
        <taxon>Bacillota</taxon>
        <taxon>Clostridia</taxon>
        <taxon>Lachnospirales</taxon>
        <taxon>Lachnospiraceae</taxon>
        <taxon>Sellimonas</taxon>
    </lineage>
</organism>
<proteinExistence type="inferred from homology"/>
<keyword evidence="6 7" id="KW-0472">Membrane</keyword>
<dbReference type="SUPFAM" id="SSF161098">
    <property type="entry name" value="MetI-like"/>
    <property type="match status" value="1"/>
</dbReference>
<accession>A0A3E3K348</accession>
<dbReference type="Pfam" id="PF12911">
    <property type="entry name" value="OppC_N"/>
    <property type="match status" value="1"/>
</dbReference>
<keyword evidence="10" id="KW-1185">Reference proteome</keyword>
<evidence type="ECO:0000256" key="4">
    <source>
        <dbReference type="ARBA" id="ARBA00022692"/>
    </source>
</evidence>
<dbReference type="GO" id="GO:0005886">
    <property type="term" value="C:plasma membrane"/>
    <property type="evidence" value="ECO:0007669"/>
    <property type="project" value="UniProtKB-SubCell"/>
</dbReference>
<dbReference type="PANTHER" id="PTHR43386">
    <property type="entry name" value="OLIGOPEPTIDE TRANSPORT SYSTEM PERMEASE PROTEIN APPC"/>
    <property type="match status" value="1"/>
</dbReference>
<evidence type="ECO:0000256" key="3">
    <source>
        <dbReference type="ARBA" id="ARBA00022475"/>
    </source>
</evidence>
<evidence type="ECO:0000313" key="9">
    <source>
        <dbReference type="EMBL" id="RGE87904.1"/>
    </source>
</evidence>
<dbReference type="InterPro" id="IPR050366">
    <property type="entry name" value="BP-dependent_transpt_permease"/>
</dbReference>
<comment type="caution">
    <text evidence="9">The sequence shown here is derived from an EMBL/GenBank/DDBJ whole genome shotgun (WGS) entry which is preliminary data.</text>
</comment>
<dbReference type="EMBL" id="QVLX01000003">
    <property type="protein sequence ID" value="RGE87904.1"/>
    <property type="molecule type" value="Genomic_DNA"/>
</dbReference>
<feature type="transmembrane region" description="Helical" evidence="7">
    <location>
        <begin position="240"/>
        <end position="262"/>
    </location>
</feature>
<dbReference type="OrthoDB" id="9797852at2"/>
<evidence type="ECO:0000256" key="1">
    <source>
        <dbReference type="ARBA" id="ARBA00004651"/>
    </source>
</evidence>
<dbReference type="GeneID" id="97191655"/>
<dbReference type="PROSITE" id="PS50928">
    <property type="entry name" value="ABC_TM1"/>
    <property type="match status" value="1"/>
</dbReference>
<keyword evidence="4 7" id="KW-0812">Transmembrane</keyword>
<comment type="subcellular location">
    <subcellularLocation>
        <location evidence="1 7">Cell membrane</location>
        <topology evidence="1 7">Multi-pass membrane protein</topology>
    </subcellularLocation>
</comment>
<evidence type="ECO:0000313" key="10">
    <source>
        <dbReference type="Proteomes" id="UP000261080"/>
    </source>
</evidence>
<keyword evidence="2 7" id="KW-0813">Transport</keyword>
<evidence type="ECO:0000256" key="6">
    <source>
        <dbReference type="ARBA" id="ARBA00023136"/>
    </source>
</evidence>
<keyword evidence="5 7" id="KW-1133">Transmembrane helix</keyword>
<feature type="domain" description="ABC transmembrane type-1" evidence="8">
    <location>
        <begin position="114"/>
        <end position="303"/>
    </location>
</feature>
<dbReference type="InterPro" id="IPR000515">
    <property type="entry name" value="MetI-like"/>
</dbReference>
<comment type="similarity">
    <text evidence="7">Belongs to the binding-protein-dependent transport system permease family.</text>
</comment>
<dbReference type="RefSeq" id="WP_048620605.1">
    <property type="nucleotide sequence ID" value="NZ_BAABYU010000001.1"/>
</dbReference>
<keyword evidence="3" id="KW-1003">Cell membrane</keyword>
<feature type="transmembrane region" description="Helical" evidence="7">
    <location>
        <begin position="53"/>
        <end position="75"/>
    </location>
</feature>
<protein>
    <submittedName>
        <fullName evidence="9">ABC transporter permease</fullName>
    </submittedName>
</protein>
<sequence>MKEEKKQVTDDIRALPLELFEKDEQAHEDADKISRPSVTYWSDAWRRFRRNKVAMVSAIVLILIAVLAIVVPMVSSYTYDKTDLMAVNQGPSGEHLFGTDDLGRDIFVRCWEGARVSLFIALVVSILNGTIGILYGGIAGYFGGLADNIMMRFCELIASIPQMLWVILLILILKPGVGPVIIAIAATGWIGMARLFRGQVFQIKEMEFVMASRTMGAGSIWIIVKHLFPNALSPIITNMAFAIPSAIFAESFLSYIGLGLPLPTASWGVLASDGANKLLSYPYQLLFPALLICITMLCFNLLGDGLRDALDPRMRQ</sequence>
<feature type="transmembrane region" description="Helical" evidence="7">
    <location>
        <begin position="283"/>
        <end position="302"/>
    </location>
</feature>
<dbReference type="CDD" id="cd06261">
    <property type="entry name" value="TM_PBP2"/>
    <property type="match status" value="1"/>
</dbReference>
<name>A0A3E3K348_9FIRM</name>
<dbReference type="InterPro" id="IPR035906">
    <property type="entry name" value="MetI-like_sf"/>
</dbReference>
<evidence type="ECO:0000256" key="2">
    <source>
        <dbReference type="ARBA" id="ARBA00022448"/>
    </source>
</evidence>
<dbReference type="InterPro" id="IPR025966">
    <property type="entry name" value="OppC_N"/>
</dbReference>
<dbReference type="Pfam" id="PF00528">
    <property type="entry name" value="BPD_transp_1"/>
    <property type="match status" value="1"/>
</dbReference>
<dbReference type="Gene3D" id="1.10.3720.10">
    <property type="entry name" value="MetI-like"/>
    <property type="match status" value="1"/>
</dbReference>
<gene>
    <name evidence="9" type="ORF">DW016_07275</name>
</gene>
<dbReference type="PANTHER" id="PTHR43386:SF22">
    <property type="entry name" value="OLIGOPEPTIDE TRANSPORT SYSTEM PERMEASE PROTEIN OPPC"/>
    <property type="match status" value="1"/>
</dbReference>
<dbReference type="AlphaFoldDB" id="A0A3E3K348"/>
<dbReference type="GO" id="GO:0055085">
    <property type="term" value="P:transmembrane transport"/>
    <property type="evidence" value="ECO:0007669"/>
    <property type="project" value="InterPro"/>
</dbReference>
<evidence type="ECO:0000259" key="8">
    <source>
        <dbReference type="PROSITE" id="PS50928"/>
    </source>
</evidence>
<evidence type="ECO:0000256" key="7">
    <source>
        <dbReference type="RuleBase" id="RU363032"/>
    </source>
</evidence>
<feature type="transmembrane region" description="Helical" evidence="7">
    <location>
        <begin position="118"/>
        <end position="141"/>
    </location>
</feature>
<evidence type="ECO:0000256" key="5">
    <source>
        <dbReference type="ARBA" id="ARBA00022989"/>
    </source>
</evidence>